<name>A0A0N8KNQ3_9CYAN</name>
<sequence length="145" mass="15515">MGVFYQLSNMFDEPHADLAPIVAIGFSAGVVGLAGALSLWQQRGGKVARFFAVDGWGVPVMGLPVCRLSHDAFTHWSSLPLGAGNINFYAEPAVGHLDIWGKSTQVNGWQVKGWQPGGTAGSKAMTAADFLAGQLQKEWDEAELR</sequence>
<dbReference type="STRING" id="1666911.HLUCCA11_01755"/>
<gene>
    <name evidence="2" type="ORF">HLUCCA11_01755</name>
</gene>
<evidence type="ECO:0000256" key="1">
    <source>
        <dbReference type="SAM" id="Phobius"/>
    </source>
</evidence>
<comment type="caution">
    <text evidence="2">The sequence shown here is derived from an EMBL/GenBank/DDBJ whole genome shotgun (WGS) entry which is preliminary data.</text>
</comment>
<keyword evidence="1" id="KW-1133">Transmembrane helix</keyword>
<accession>A0A0N8KNQ3</accession>
<evidence type="ECO:0000313" key="2">
    <source>
        <dbReference type="EMBL" id="KPQ37178.1"/>
    </source>
</evidence>
<organism evidence="2 3">
    <name type="scientific">Phormidesmis priestleyi Ana</name>
    <dbReference type="NCBI Taxonomy" id="1666911"/>
    <lineage>
        <taxon>Bacteria</taxon>
        <taxon>Bacillati</taxon>
        <taxon>Cyanobacteriota</taxon>
        <taxon>Cyanophyceae</taxon>
        <taxon>Leptolyngbyales</taxon>
        <taxon>Leptolyngbyaceae</taxon>
        <taxon>Phormidesmis</taxon>
    </lineage>
</organism>
<protein>
    <submittedName>
        <fullName evidence="2">Uncharacterized protein</fullName>
    </submittedName>
</protein>
<dbReference type="Proteomes" id="UP000050465">
    <property type="component" value="Unassembled WGS sequence"/>
</dbReference>
<keyword evidence="1" id="KW-0812">Transmembrane</keyword>
<evidence type="ECO:0000313" key="3">
    <source>
        <dbReference type="Proteomes" id="UP000050465"/>
    </source>
</evidence>
<reference evidence="2 3" key="1">
    <citation type="submission" date="2015-09" db="EMBL/GenBank/DDBJ databases">
        <title>Identification and resolution of microdiversity through metagenomic sequencing of parallel consortia.</title>
        <authorList>
            <person name="Nelson W.C."/>
            <person name="Romine M.F."/>
            <person name="Lindemann S.R."/>
        </authorList>
    </citation>
    <scope>NUCLEOTIDE SEQUENCE [LARGE SCALE GENOMIC DNA]</scope>
    <source>
        <strain evidence="2">Ana</strain>
    </source>
</reference>
<feature type="transmembrane region" description="Helical" evidence="1">
    <location>
        <begin position="20"/>
        <end position="40"/>
    </location>
</feature>
<keyword evidence="1" id="KW-0472">Membrane</keyword>
<proteinExistence type="predicted"/>
<dbReference type="EMBL" id="LJZR01000002">
    <property type="protein sequence ID" value="KPQ37178.1"/>
    <property type="molecule type" value="Genomic_DNA"/>
</dbReference>
<dbReference type="AlphaFoldDB" id="A0A0N8KNQ3"/>